<gene>
    <name evidence="2" type="ORF">PV08_09757</name>
</gene>
<feature type="region of interest" description="Disordered" evidence="1">
    <location>
        <begin position="1"/>
        <end position="42"/>
    </location>
</feature>
<dbReference type="Proteomes" id="UP000053328">
    <property type="component" value="Unassembled WGS sequence"/>
</dbReference>
<keyword evidence="3" id="KW-1185">Reference proteome</keyword>
<dbReference type="AlphaFoldDB" id="A0A0D2B1G3"/>
<evidence type="ECO:0000313" key="2">
    <source>
        <dbReference type="EMBL" id="KIW12480.1"/>
    </source>
</evidence>
<evidence type="ECO:0000256" key="1">
    <source>
        <dbReference type="SAM" id="MobiDB-lite"/>
    </source>
</evidence>
<dbReference type="HOGENOM" id="CLU_045416_0_0_1"/>
<name>A0A0D2B1G3_9EURO</name>
<accession>A0A0D2B1G3</accession>
<dbReference type="GeneID" id="27336840"/>
<proteinExistence type="predicted"/>
<organism evidence="2 3">
    <name type="scientific">Exophiala spinifera</name>
    <dbReference type="NCBI Taxonomy" id="91928"/>
    <lineage>
        <taxon>Eukaryota</taxon>
        <taxon>Fungi</taxon>
        <taxon>Dikarya</taxon>
        <taxon>Ascomycota</taxon>
        <taxon>Pezizomycotina</taxon>
        <taxon>Eurotiomycetes</taxon>
        <taxon>Chaetothyriomycetidae</taxon>
        <taxon>Chaetothyriales</taxon>
        <taxon>Herpotrichiellaceae</taxon>
        <taxon>Exophiala</taxon>
    </lineage>
</organism>
<feature type="compositionally biased region" description="Polar residues" evidence="1">
    <location>
        <begin position="28"/>
        <end position="42"/>
    </location>
</feature>
<dbReference type="VEuPathDB" id="FungiDB:PV08_09757"/>
<dbReference type="OrthoDB" id="4139867at2759"/>
<dbReference type="RefSeq" id="XP_016232696.1">
    <property type="nucleotide sequence ID" value="XM_016384073.1"/>
</dbReference>
<reference evidence="2 3" key="1">
    <citation type="submission" date="2015-01" db="EMBL/GenBank/DDBJ databases">
        <title>The Genome Sequence of Exophiala spinifera CBS89968.</title>
        <authorList>
            <consortium name="The Broad Institute Genomics Platform"/>
            <person name="Cuomo C."/>
            <person name="de Hoog S."/>
            <person name="Gorbushina A."/>
            <person name="Stielow B."/>
            <person name="Teixiera M."/>
            <person name="Abouelleil A."/>
            <person name="Chapman S.B."/>
            <person name="Priest M."/>
            <person name="Young S.K."/>
            <person name="Wortman J."/>
            <person name="Nusbaum C."/>
            <person name="Birren B."/>
        </authorList>
    </citation>
    <scope>NUCLEOTIDE SEQUENCE [LARGE SCALE GENOMIC DNA]</scope>
    <source>
        <strain evidence="2 3">CBS 89968</strain>
    </source>
</reference>
<sequence length="476" mass="55681">MFSRGSKNAKDQSSVQVSEGPAGARPSINANDNQQFNHTRRVQSAATTLCRTSTRLLEVVSTPIISRSSEGSSRRRQTSPFLAILSTDLHYAIATKYLGFDTLLALRQTCRAMYALLTPDKVRRVREKLVQQYLEDEVRQFRAYRALYPRKRFGHLWELLHDAFDLRLVERPAKELRCYACLQLKPVWNFVERMTTRGTGLGAKSAHNRMCKHCMRRYRDVEGSWWKENWVKRSDTAKVVSKTKRVRRWVFQGQSLINPPEDVGVCAACGTFAFELWWGCVSCFELEQKARRDEDLDELEISGLERKVVDAFDKWRARREMKYRKRQAKRETRAARNRVLARFGFIWIGPGSNRRAAFWEWRATKTGKPVSPFLPAPEVVDRGWKALDQIPPPAGRREARCASCWIASIPRRKYMHSFGFEGVLDKERWCKHCLQEQRSRRERREKRKLWLDGHVANKDPFEHEEQYGLDLLFDTC</sequence>
<evidence type="ECO:0000313" key="3">
    <source>
        <dbReference type="Proteomes" id="UP000053328"/>
    </source>
</evidence>
<protein>
    <submittedName>
        <fullName evidence="2">Uncharacterized protein</fullName>
    </submittedName>
</protein>
<dbReference type="EMBL" id="KN847498">
    <property type="protein sequence ID" value="KIW12480.1"/>
    <property type="molecule type" value="Genomic_DNA"/>
</dbReference>